<dbReference type="CDD" id="cd01949">
    <property type="entry name" value="GGDEF"/>
    <property type="match status" value="1"/>
</dbReference>
<sequence length="555" mass="63796">MNNFFEEVLMDGITDMIFVFKVINKDDFQFQFINKSAKERIGTSKDIIGLSLKEVEKRLDKSEFLYELFRKVAISQTSFTYEDTYEINEERQKTLYFETVLTPLLNKHGLVDRLVAVVRDITKEKETLSSVKEMASNAIENNDRFHSLFFHNTDGIFILNNMGYITDGNEASEKITGYKIEEVVGKSFNTLVELQDIELKRVIDDAINGTTKSYNIIIKNKSGDYVNIIYKIVPLLVDGVVIGLYGILKDVTDLMKNSEKLEESENRFRIIAENANDLITLVNKDGKIIYVSPSYKNVLGYQSNEFLGKDFVHNIHPTDQERIKDVAKKSIQSGEAFTIEFKQKNANEEMLWCESIGKPVFNHKNELQHLVILTRDITLRKEYESKLKYFAYHDALTELPNRILFNKRFASAKKQFSNKNNSLAIVILDIDHFKVINDTYGHDIGDAVIKEFGARIQQSIRSHDTVARMGGDEFVILLPNIQNIENAVEIAKRIKIKMQQPWKIKGQKLTVTTSMGIAMAKFSQKITKSELIKNADIALYEAKNSGRDNYKLYIK</sequence>
<feature type="domain" description="PAS" evidence="1">
    <location>
        <begin position="141"/>
        <end position="210"/>
    </location>
</feature>
<dbReference type="InterPro" id="IPR013655">
    <property type="entry name" value="PAS_fold_3"/>
</dbReference>
<dbReference type="SUPFAM" id="SSF55785">
    <property type="entry name" value="PYP-like sensor domain (PAS domain)"/>
    <property type="match status" value="3"/>
</dbReference>
<dbReference type="InterPro" id="IPR052155">
    <property type="entry name" value="Biofilm_reg_signaling"/>
</dbReference>
<dbReference type="InterPro" id="IPR035965">
    <property type="entry name" value="PAS-like_dom_sf"/>
</dbReference>
<dbReference type="PROSITE" id="PS50112">
    <property type="entry name" value="PAS"/>
    <property type="match status" value="2"/>
</dbReference>
<dbReference type="InterPro" id="IPR043128">
    <property type="entry name" value="Rev_trsase/Diguanyl_cyclase"/>
</dbReference>
<dbReference type="SMART" id="SM00091">
    <property type="entry name" value="PAS"/>
    <property type="match status" value="3"/>
</dbReference>
<dbReference type="PROSITE" id="PS50113">
    <property type="entry name" value="PAC"/>
    <property type="match status" value="2"/>
</dbReference>
<dbReference type="PANTHER" id="PTHR44757:SF2">
    <property type="entry name" value="BIOFILM ARCHITECTURE MAINTENANCE PROTEIN MBAA"/>
    <property type="match status" value="1"/>
</dbReference>
<evidence type="ECO:0000259" key="3">
    <source>
        <dbReference type="PROSITE" id="PS50887"/>
    </source>
</evidence>
<dbReference type="InterPro" id="IPR001610">
    <property type="entry name" value="PAC"/>
</dbReference>
<dbReference type="Gene3D" id="3.30.450.20">
    <property type="entry name" value="PAS domain"/>
    <property type="match status" value="3"/>
</dbReference>
<dbReference type="Pfam" id="PF00990">
    <property type="entry name" value="GGDEF"/>
    <property type="match status" value="1"/>
</dbReference>
<feature type="domain" description="PAC" evidence="2">
    <location>
        <begin position="337"/>
        <end position="389"/>
    </location>
</feature>
<dbReference type="CDD" id="cd00130">
    <property type="entry name" value="PAS"/>
    <property type="match status" value="2"/>
</dbReference>
<evidence type="ECO:0000313" key="5">
    <source>
        <dbReference type="Proteomes" id="UP000619101"/>
    </source>
</evidence>
<dbReference type="SMART" id="SM00267">
    <property type="entry name" value="GGDEF"/>
    <property type="match status" value="1"/>
</dbReference>
<dbReference type="InterPro" id="IPR000700">
    <property type="entry name" value="PAS-assoc_C"/>
</dbReference>
<gene>
    <name evidence="4" type="ORF">H9635_11955</name>
</gene>
<dbReference type="Pfam" id="PF08447">
    <property type="entry name" value="PAS_3"/>
    <property type="match status" value="1"/>
</dbReference>
<keyword evidence="5" id="KW-1185">Reference proteome</keyword>
<dbReference type="RefSeq" id="WP_191700538.1">
    <property type="nucleotide sequence ID" value="NZ_JACSPZ010000005.1"/>
</dbReference>
<dbReference type="Proteomes" id="UP000619101">
    <property type="component" value="Unassembled WGS sequence"/>
</dbReference>
<dbReference type="PROSITE" id="PS50887">
    <property type="entry name" value="GGDEF"/>
    <property type="match status" value="1"/>
</dbReference>
<dbReference type="Gene3D" id="3.30.70.270">
    <property type="match status" value="1"/>
</dbReference>
<dbReference type="SUPFAM" id="SSF55073">
    <property type="entry name" value="Nucleotide cyclase"/>
    <property type="match status" value="1"/>
</dbReference>
<name>A0ABR8XZS7_9BACL</name>
<dbReference type="EMBL" id="JACSPZ010000005">
    <property type="protein sequence ID" value="MBD8037457.1"/>
    <property type="molecule type" value="Genomic_DNA"/>
</dbReference>
<evidence type="ECO:0000259" key="1">
    <source>
        <dbReference type="PROSITE" id="PS50112"/>
    </source>
</evidence>
<comment type="caution">
    <text evidence="4">The sequence shown here is derived from an EMBL/GenBank/DDBJ whole genome shotgun (WGS) entry which is preliminary data.</text>
</comment>
<dbReference type="PANTHER" id="PTHR44757">
    <property type="entry name" value="DIGUANYLATE CYCLASE DGCP"/>
    <property type="match status" value="1"/>
</dbReference>
<feature type="domain" description="GGDEF" evidence="3">
    <location>
        <begin position="421"/>
        <end position="555"/>
    </location>
</feature>
<dbReference type="SMART" id="SM00086">
    <property type="entry name" value="PAC"/>
    <property type="match status" value="3"/>
</dbReference>
<protein>
    <submittedName>
        <fullName evidence="4">Sensor domain-containing diguanylate cyclase</fullName>
    </submittedName>
</protein>
<feature type="domain" description="PAS" evidence="1">
    <location>
        <begin position="264"/>
        <end position="334"/>
    </location>
</feature>
<organism evidence="4 5">
    <name type="scientific">Solibacillus faecavium</name>
    <dbReference type="NCBI Taxonomy" id="2762221"/>
    <lineage>
        <taxon>Bacteria</taxon>
        <taxon>Bacillati</taxon>
        <taxon>Bacillota</taxon>
        <taxon>Bacilli</taxon>
        <taxon>Bacillales</taxon>
        <taxon>Caryophanaceae</taxon>
        <taxon>Solibacillus</taxon>
    </lineage>
</organism>
<proteinExistence type="predicted"/>
<feature type="domain" description="PAC" evidence="2">
    <location>
        <begin position="81"/>
        <end position="133"/>
    </location>
</feature>
<accession>A0ABR8XZS7</accession>
<dbReference type="InterPro" id="IPR029787">
    <property type="entry name" value="Nucleotide_cyclase"/>
</dbReference>
<dbReference type="NCBIfam" id="TIGR00229">
    <property type="entry name" value="sensory_box"/>
    <property type="match status" value="2"/>
</dbReference>
<dbReference type="InterPro" id="IPR000014">
    <property type="entry name" value="PAS"/>
</dbReference>
<reference evidence="4 5" key="1">
    <citation type="submission" date="2020-08" db="EMBL/GenBank/DDBJ databases">
        <title>A Genomic Blueprint of the Chicken Gut Microbiome.</title>
        <authorList>
            <person name="Gilroy R."/>
            <person name="Ravi A."/>
            <person name="Getino M."/>
            <person name="Pursley I."/>
            <person name="Horton D.L."/>
            <person name="Alikhan N.-F."/>
            <person name="Baker D."/>
            <person name="Gharbi K."/>
            <person name="Hall N."/>
            <person name="Watson M."/>
            <person name="Adriaenssens E.M."/>
            <person name="Foster-Nyarko E."/>
            <person name="Jarju S."/>
            <person name="Secka A."/>
            <person name="Antonio M."/>
            <person name="Oren A."/>
            <person name="Chaudhuri R."/>
            <person name="La Ragione R.M."/>
            <person name="Hildebrand F."/>
            <person name="Pallen M.J."/>
        </authorList>
    </citation>
    <scope>NUCLEOTIDE SEQUENCE [LARGE SCALE GENOMIC DNA]</scope>
    <source>
        <strain evidence="4 5">A46</strain>
    </source>
</reference>
<dbReference type="InterPro" id="IPR000160">
    <property type="entry name" value="GGDEF_dom"/>
</dbReference>
<evidence type="ECO:0000259" key="2">
    <source>
        <dbReference type="PROSITE" id="PS50113"/>
    </source>
</evidence>
<dbReference type="Pfam" id="PF13426">
    <property type="entry name" value="PAS_9"/>
    <property type="match status" value="2"/>
</dbReference>
<dbReference type="NCBIfam" id="TIGR00254">
    <property type="entry name" value="GGDEF"/>
    <property type="match status" value="1"/>
</dbReference>
<evidence type="ECO:0000313" key="4">
    <source>
        <dbReference type="EMBL" id="MBD8037457.1"/>
    </source>
</evidence>